<proteinExistence type="predicted"/>
<accession>A0AAW4V6U2</accession>
<sequence>FYLLPEPLRLGEFLTNYYFKERHPGDTKEKILATKAACRPSLNLNTRLLIFLSNTDMSLHLVG</sequence>
<protein>
    <submittedName>
        <fullName evidence="1">Uncharacterized protein</fullName>
    </submittedName>
</protein>
<organism evidence="1 2">
    <name type="scientific">Phocaeicola vulgatus</name>
    <name type="common">Bacteroides vulgatus</name>
    <dbReference type="NCBI Taxonomy" id="821"/>
    <lineage>
        <taxon>Bacteria</taxon>
        <taxon>Pseudomonadati</taxon>
        <taxon>Bacteroidota</taxon>
        <taxon>Bacteroidia</taxon>
        <taxon>Bacteroidales</taxon>
        <taxon>Bacteroidaceae</taxon>
        <taxon>Phocaeicola</taxon>
    </lineage>
</organism>
<dbReference type="Proteomes" id="UP001199363">
    <property type="component" value="Unassembled WGS sequence"/>
</dbReference>
<feature type="non-terminal residue" evidence="1">
    <location>
        <position position="1"/>
    </location>
</feature>
<evidence type="ECO:0000313" key="2">
    <source>
        <dbReference type="Proteomes" id="UP001199363"/>
    </source>
</evidence>
<evidence type="ECO:0000313" key="1">
    <source>
        <dbReference type="EMBL" id="MCB7283861.1"/>
    </source>
</evidence>
<name>A0AAW4V6U2_PHOVU</name>
<dbReference type="AlphaFoldDB" id="A0AAW4V6U2"/>
<reference evidence="1" key="1">
    <citation type="submission" date="2021-10" db="EMBL/GenBank/DDBJ databases">
        <title>Collection of gut derived symbiotic bacterial strains cultured from healthy donors.</title>
        <authorList>
            <person name="Lin H."/>
            <person name="Littmann E."/>
            <person name="Kohout C."/>
            <person name="Pamer E.G."/>
        </authorList>
    </citation>
    <scope>NUCLEOTIDE SEQUENCE</scope>
    <source>
        <strain evidence="1">DFI.1.167</strain>
    </source>
</reference>
<comment type="caution">
    <text evidence="1">The sequence shown here is derived from an EMBL/GenBank/DDBJ whole genome shotgun (WGS) entry which is preliminary data.</text>
</comment>
<gene>
    <name evidence="1" type="ORF">LI282_23000</name>
</gene>
<dbReference type="EMBL" id="JAJCQG010000200">
    <property type="protein sequence ID" value="MCB7283861.1"/>
    <property type="molecule type" value="Genomic_DNA"/>
</dbReference>